<evidence type="ECO:0000313" key="2">
    <source>
        <dbReference type="Proteomes" id="UP001159405"/>
    </source>
</evidence>
<protein>
    <submittedName>
        <fullName evidence="1">Uncharacterized protein</fullName>
    </submittedName>
</protein>
<evidence type="ECO:0000313" key="1">
    <source>
        <dbReference type="EMBL" id="CAH3181867.1"/>
    </source>
</evidence>
<name>A0ABN8RR88_9CNID</name>
<keyword evidence="2" id="KW-1185">Reference proteome</keyword>
<dbReference type="EMBL" id="CALNXK010000308">
    <property type="protein sequence ID" value="CAH3181867.1"/>
    <property type="molecule type" value="Genomic_DNA"/>
</dbReference>
<dbReference type="Proteomes" id="UP001159405">
    <property type="component" value="Unassembled WGS sequence"/>
</dbReference>
<accession>A0ABN8RR88</accession>
<comment type="caution">
    <text evidence="1">The sequence shown here is derived from an EMBL/GenBank/DDBJ whole genome shotgun (WGS) entry which is preliminary data.</text>
</comment>
<sequence length="207" mass="24297">MANFFGCGFARVAVKLSILKANGKVEYDHEQRWEKYSEIFQGVHKSRFEVDKNLYTKRSKALEHHFKRWKTTTKKTYLEHFSQTNWEKLTEHEKKQHSLANCKACDVHHFSYQSLFPLWGNKTKTVTHEGIYKQINSRILKESQKKALKSATKEVYDTINTPFEKTFGVSFAIAQTSVPEINVQVKKSRAELKKRKEKSIQSLQKTH</sequence>
<organism evidence="1 2">
    <name type="scientific">Porites lobata</name>
    <dbReference type="NCBI Taxonomy" id="104759"/>
    <lineage>
        <taxon>Eukaryota</taxon>
        <taxon>Metazoa</taxon>
        <taxon>Cnidaria</taxon>
        <taxon>Anthozoa</taxon>
        <taxon>Hexacorallia</taxon>
        <taxon>Scleractinia</taxon>
        <taxon>Fungiina</taxon>
        <taxon>Poritidae</taxon>
        <taxon>Porites</taxon>
    </lineage>
</organism>
<gene>
    <name evidence="1" type="ORF">PLOB_00025938</name>
</gene>
<reference evidence="1 2" key="1">
    <citation type="submission" date="2022-05" db="EMBL/GenBank/DDBJ databases">
        <authorList>
            <consortium name="Genoscope - CEA"/>
            <person name="William W."/>
        </authorList>
    </citation>
    <scope>NUCLEOTIDE SEQUENCE [LARGE SCALE GENOMIC DNA]</scope>
</reference>
<proteinExistence type="predicted"/>